<keyword evidence="2" id="KW-1185">Reference proteome</keyword>
<evidence type="ECO:0000313" key="1">
    <source>
        <dbReference type="EMBL" id="CAG7826953.1"/>
    </source>
</evidence>
<organism evidence="1 2">
    <name type="scientific">Allacma fusca</name>
    <dbReference type="NCBI Taxonomy" id="39272"/>
    <lineage>
        <taxon>Eukaryota</taxon>
        <taxon>Metazoa</taxon>
        <taxon>Ecdysozoa</taxon>
        <taxon>Arthropoda</taxon>
        <taxon>Hexapoda</taxon>
        <taxon>Collembola</taxon>
        <taxon>Symphypleona</taxon>
        <taxon>Sminthuridae</taxon>
        <taxon>Allacma</taxon>
    </lineage>
</organism>
<accession>A0A8J2L825</accession>
<proteinExistence type="predicted"/>
<dbReference type="Proteomes" id="UP000708208">
    <property type="component" value="Unassembled WGS sequence"/>
</dbReference>
<dbReference type="EMBL" id="CAJVCH010541772">
    <property type="protein sequence ID" value="CAG7826953.1"/>
    <property type="molecule type" value="Genomic_DNA"/>
</dbReference>
<name>A0A8J2L825_9HEXA</name>
<gene>
    <name evidence="1" type="ORF">AFUS01_LOCUS36976</name>
</gene>
<comment type="caution">
    <text evidence="1">The sequence shown here is derived from an EMBL/GenBank/DDBJ whole genome shotgun (WGS) entry which is preliminary data.</text>
</comment>
<sequence length="8" mass="972">MNLEKPIQ</sequence>
<protein>
    <submittedName>
        <fullName evidence="1">Uncharacterized protein</fullName>
    </submittedName>
</protein>
<evidence type="ECO:0000313" key="2">
    <source>
        <dbReference type="Proteomes" id="UP000708208"/>
    </source>
</evidence>
<reference evidence="1" key="1">
    <citation type="submission" date="2021-06" db="EMBL/GenBank/DDBJ databases">
        <authorList>
            <person name="Hodson N. C."/>
            <person name="Mongue J. A."/>
            <person name="Jaron S. K."/>
        </authorList>
    </citation>
    <scope>NUCLEOTIDE SEQUENCE</scope>
</reference>
<feature type="non-terminal residue" evidence="1">
    <location>
        <position position="1"/>
    </location>
</feature>